<proteinExistence type="inferred from homology"/>
<dbReference type="SUPFAM" id="SSF100879">
    <property type="entry name" value="Lesion bypass DNA polymerase (Y-family), little finger domain"/>
    <property type="match status" value="1"/>
</dbReference>
<dbReference type="InterPro" id="IPR053848">
    <property type="entry name" value="IMS_HHH_1"/>
</dbReference>
<keyword evidence="7 15" id="KW-0235">DNA replication</keyword>
<dbReference type="NCBIfam" id="NF002292">
    <property type="entry name" value="PRK01216.1"/>
    <property type="match status" value="1"/>
</dbReference>
<evidence type="ECO:0000256" key="8">
    <source>
        <dbReference type="ARBA" id="ARBA00022723"/>
    </source>
</evidence>
<keyword evidence="8 15" id="KW-0479">Metal-binding</keyword>
<keyword evidence="6 15" id="KW-0548">Nucleotidyltransferase</keyword>
<keyword evidence="12 15" id="KW-0238">DNA-binding</keyword>
<evidence type="ECO:0000256" key="1">
    <source>
        <dbReference type="ARBA" id="ARBA00004496"/>
    </source>
</evidence>
<sequence>MIVLFVDFDYFFAQVEEVLNPELKGKPVAVCVFSGRFKDSGAIATSNYEARKLGIKSGMPIPKAKEIAPNAIYLPIRKDLYKQVSDRIMYGILSKYSSKIEIASIDEAYLDITDKVKDYYEAYQLGKKIKDEIYQKEKITVTIGIAPNKVFAKIIAEMNKPNGLGILKPEEVEGFIRSLPIDEVPGVGDSIYSKLREMGIKYLYDVLKVDFEKLKNEIGKSKASYLYSLANNTYAEPVKEKVRKHIGRYVTMKKNSRDIKEILPYLKKAIDEAYSKANGGIPKTLAVVAIMEDLDIVSREKTFNFGISKDKAYLEAEKLLEEIIKSDKRRLRRVGVRLGKIYKSTTLDNFFNNV</sequence>
<dbReference type="EMBL" id="WHYS01000002">
    <property type="protein sequence ID" value="MQL55805.1"/>
    <property type="molecule type" value="Genomic_DNA"/>
</dbReference>
<dbReference type="PROSITE" id="PS50173">
    <property type="entry name" value="UMUC"/>
    <property type="match status" value="1"/>
</dbReference>
<dbReference type="PANTHER" id="PTHR11076:SF33">
    <property type="entry name" value="DNA POLYMERASE KAPPA"/>
    <property type="match status" value="1"/>
</dbReference>
<evidence type="ECO:0000256" key="10">
    <source>
        <dbReference type="ARBA" id="ARBA00022842"/>
    </source>
</evidence>
<name>A0A650CVA6_ACIAM</name>
<feature type="active site" evidence="15">
    <location>
        <position position="107"/>
    </location>
</feature>
<evidence type="ECO:0000256" key="4">
    <source>
        <dbReference type="ARBA" id="ARBA00022490"/>
    </source>
</evidence>
<dbReference type="InterPro" id="IPR022880">
    <property type="entry name" value="DNApol_IV"/>
</dbReference>
<dbReference type="FunFam" id="3.40.1170.60:FF:000009">
    <property type="entry name" value="DNA polymerase IV"/>
    <property type="match status" value="1"/>
</dbReference>
<dbReference type="KEGG" id="aamb:D1866_06170"/>
<reference evidence="17 20" key="1">
    <citation type="submission" date="2019-10" db="EMBL/GenBank/DDBJ databases">
        <title>Comparative genomics of sulfur disproportionating microorganisms.</title>
        <authorList>
            <person name="Ward L.M."/>
            <person name="Bertran E."/>
            <person name="Johnston D."/>
        </authorList>
    </citation>
    <scope>NUCLEOTIDE SEQUENCE [LARGE SCALE GENOMIC DNA]</scope>
    <source>
        <strain evidence="17 20">DSM 3772</strain>
    </source>
</reference>
<keyword evidence="5 15" id="KW-0808">Transferase</keyword>
<feature type="binding site" evidence="15">
    <location>
        <position position="106"/>
    </location>
    <ligand>
        <name>Mg(2+)</name>
        <dbReference type="ChEBI" id="CHEBI:18420"/>
    </ligand>
</feature>
<organism evidence="18 19">
    <name type="scientific">Acidianus ambivalens</name>
    <name type="common">Desulfurolobus ambivalens</name>
    <dbReference type="NCBI Taxonomy" id="2283"/>
    <lineage>
        <taxon>Archaea</taxon>
        <taxon>Thermoproteota</taxon>
        <taxon>Thermoprotei</taxon>
        <taxon>Sulfolobales</taxon>
        <taxon>Sulfolobaceae</taxon>
        <taxon>Acidianus</taxon>
    </lineage>
</organism>
<keyword evidence="19" id="KW-1185">Reference proteome</keyword>
<dbReference type="PANTHER" id="PTHR11076">
    <property type="entry name" value="DNA REPAIR POLYMERASE UMUC / TRANSFERASE FAMILY MEMBER"/>
    <property type="match status" value="1"/>
</dbReference>
<evidence type="ECO:0000256" key="12">
    <source>
        <dbReference type="ARBA" id="ARBA00023125"/>
    </source>
</evidence>
<comment type="cofactor">
    <cofactor evidence="15">
        <name>Mg(2+)</name>
        <dbReference type="ChEBI" id="CHEBI:18420"/>
    </cofactor>
    <text evidence="15">Binds 2 magnesium ions per subunit.</text>
</comment>
<dbReference type="InterPro" id="IPR036775">
    <property type="entry name" value="DNA_pol_Y-fam_lit_finger_sf"/>
</dbReference>
<dbReference type="InterPro" id="IPR017961">
    <property type="entry name" value="DNA_pol_Y-fam_little_finger"/>
</dbReference>
<dbReference type="GO" id="GO:0003887">
    <property type="term" value="F:DNA-directed DNA polymerase activity"/>
    <property type="evidence" value="ECO:0007669"/>
    <property type="project" value="UniProtKB-UniRule"/>
</dbReference>
<comment type="function">
    <text evidence="15">Poorly processive, error-prone DNA polymerase involved in untargeted mutagenesis. Copies undamaged DNA at stalled replication forks, which arise in vivo from mismatched or misaligned primer ends. These misaligned primers can be extended by PolIV. Exhibits no 3'-5' exonuclease (proofreading) activity. May be involved in translesional synthesis.</text>
</comment>
<dbReference type="Gene3D" id="1.10.150.20">
    <property type="entry name" value="5' to 3' exonuclease, C-terminal subdomain"/>
    <property type="match status" value="1"/>
</dbReference>
<evidence type="ECO:0000259" key="16">
    <source>
        <dbReference type="PROSITE" id="PS50173"/>
    </source>
</evidence>
<comment type="subcellular location">
    <subcellularLocation>
        <location evidence="1 15">Cytoplasm</location>
    </subcellularLocation>
</comment>
<dbReference type="EC" id="2.7.7.7" evidence="15"/>
<dbReference type="InterPro" id="IPR043128">
    <property type="entry name" value="Rev_trsase/Diguanyl_cyclase"/>
</dbReference>
<dbReference type="GO" id="GO:0006261">
    <property type="term" value="P:DNA-templated DNA replication"/>
    <property type="evidence" value="ECO:0007669"/>
    <property type="project" value="UniProtKB-UniRule"/>
</dbReference>
<dbReference type="Pfam" id="PF11799">
    <property type="entry name" value="IMS_C"/>
    <property type="match status" value="1"/>
</dbReference>
<dbReference type="CDD" id="cd03586">
    <property type="entry name" value="PolY_Pol_IV_kappa"/>
    <property type="match status" value="1"/>
</dbReference>
<comment type="catalytic activity">
    <reaction evidence="14 15">
        <text>DNA(n) + a 2'-deoxyribonucleoside 5'-triphosphate = DNA(n+1) + diphosphate</text>
        <dbReference type="Rhea" id="RHEA:22508"/>
        <dbReference type="Rhea" id="RHEA-COMP:17339"/>
        <dbReference type="Rhea" id="RHEA-COMP:17340"/>
        <dbReference type="ChEBI" id="CHEBI:33019"/>
        <dbReference type="ChEBI" id="CHEBI:61560"/>
        <dbReference type="ChEBI" id="CHEBI:173112"/>
        <dbReference type="EC" id="2.7.7.7"/>
    </reaction>
</comment>
<keyword evidence="10 15" id="KW-0460">Magnesium</keyword>
<dbReference type="Pfam" id="PF00817">
    <property type="entry name" value="IMS"/>
    <property type="match status" value="1"/>
</dbReference>
<feature type="binding site" evidence="15">
    <location>
        <position position="7"/>
    </location>
    <ligand>
        <name>Mg(2+)</name>
        <dbReference type="ChEBI" id="CHEBI:18420"/>
    </ligand>
</feature>
<comment type="subunit">
    <text evidence="15">Monomer.</text>
</comment>
<feature type="site" description="Substrate discrimination" evidence="15">
    <location>
        <position position="12"/>
    </location>
</feature>
<evidence type="ECO:0000313" key="17">
    <source>
        <dbReference type="EMBL" id="MQL55805.1"/>
    </source>
</evidence>
<evidence type="ECO:0000256" key="2">
    <source>
        <dbReference type="ARBA" id="ARBA00010945"/>
    </source>
</evidence>
<evidence type="ECO:0000256" key="11">
    <source>
        <dbReference type="ARBA" id="ARBA00022932"/>
    </source>
</evidence>
<dbReference type="HAMAP" id="MF_01113">
    <property type="entry name" value="DNApol_IV"/>
    <property type="match status" value="1"/>
</dbReference>
<evidence type="ECO:0000256" key="14">
    <source>
        <dbReference type="ARBA" id="ARBA00049244"/>
    </source>
</evidence>
<dbReference type="Proteomes" id="UP000474054">
    <property type="component" value="Unassembled WGS sequence"/>
</dbReference>
<dbReference type="InterPro" id="IPR001126">
    <property type="entry name" value="UmuC"/>
</dbReference>
<dbReference type="EMBL" id="CP045482">
    <property type="protein sequence ID" value="QGR21625.1"/>
    <property type="molecule type" value="Genomic_DNA"/>
</dbReference>
<dbReference type="GO" id="GO:0000287">
    <property type="term" value="F:magnesium ion binding"/>
    <property type="evidence" value="ECO:0007669"/>
    <property type="project" value="UniProtKB-UniRule"/>
</dbReference>
<keyword evidence="4 15" id="KW-0963">Cytoplasm</keyword>
<dbReference type="AlphaFoldDB" id="A0A650CVA6"/>
<evidence type="ECO:0000313" key="20">
    <source>
        <dbReference type="Proteomes" id="UP000474054"/>
    </source>
</evidence>
<reference evidence="18 19" key="2">
    <citation type="submission" date="2019-10" db="EMBL/GenBank/DDBJ databases">
        <title>Genome Sequences from Six Type Strain Members of the Archaeal Family Sulfolobaceae: Acidianus ambivalens, Acidianus infernus, Metallosphaera prunae, Stygiolobus azoricus, Sulfolobus metallicus, and Sulfurisphaera ohwakuensis.</title>
        <authorList>
            <person name="Counts J.A."/>
            <person name="Kelly R.M."/>
        </authorList>
    </citation>
    <scope>NUCLEOTIDE SEQUENCE [LARGE SCALE GENOMIC DNA]</scope>
    <source>
        <strain evidence="18 19">LEI 10</strain>
    </source>
</reference>
<dbReference type="Gene3D" id="3.30.70.270">
    <property type="match status" value="1"/>
</dbReference>
<evidence type="ECO:0000256" key="13">
    <source>
        <dbReference type="ARBA" id="ARBA00023204"/>
    </source>
</evidence>
<keyword evidence="3 15" id="KW-0515">Mutator protein</keyword>
<comment type="similarity">
    <text evidence="2 15">Belongs to the DNA polymerase type-Y family.</text>
</comment>
<dbReference type="Gene3D" id="3.40.1170.60">
    <property type="match status" value="1"/>
</dbReference>
<gene>
    <name evidence="15" type="primary">dbh</name>
    <name evidence="18" type="ORF">D1866_06170</name>
    <name evidence="17" type="ORF">GFB69_08655</name>
</gene>
<evidence type="ECO:0000313" key="18">
    <source>
        <dbReference type="EMBL" id="QGR21625.1"/>
    </source>
</evidence>
<dbReference type="GO" id="GO:0006281">
    <property type="term" value="P:DNA repair"/>
    <property type="evidence" value="ECO:0007669"/>
    <property type="project" value="UniProtKB-UniRule"/>
</dbReference>
<keyword evidence="11 15" id="KW-0239">DNA-directed DNA polymerase</keyword>
<evidence type="ECO:0000256" key="7">
    <source>
        <dbReference type="ARBA" id="ARBA00022705"/>
    </source>
</evidence>
<keyword evidence="13 15" id="KW-0234">DNA repair</keyword>
<dbReference type="SUPFAM" id="SSF56672">
    <property type="entry name" value="DNA/RNA polymerases"/>
    <property type="match status" value="1"/>
</dbReference>
<dbReference type="InterPro" id="IPR043502">
    <property type="entry name" value="DNA/RNA_pol_sf"/>
</dbReference>
<dbReference type="GeneID" id="42779306"/>
<dbReference type="Pfam" id="PF21999">
    <property type="entry name" value="IMS_HHH_1"/>
    <property type="match status" value="1"/>
</dbReference>
<dbReference type="GO" id="GO:0042276">
    <property type="term" value="P:error-prone translesion synthesis"/>
    <property type="evidence" value="ECO:0007669"/>
    <property type="project" value="TreeGrafter"/>
</dbReference>
<accession>A0A650CVA6</accession>
<evidence type="ECO:0000256" key="5">
    <source>
        <dbReference type="ARBA" id="ARBA00022679"/>
    </source>
</evidence>
<keyword evidence="9 15" id="KW-0227">DNA damage</keyword>
<evidence type="ECO:0000256" key="15">
    <source>
        <dbReference type="HAMAP-Rule" id="MF_01113"/>
    </source>
</evidence>
<evidence type="ECO:0000256" key="9">
    <source>
        <dbReference type="ARBA" id="ARBA00022763"/>
    </source>
</evidence>
<evidence type="ECO:0000313" key="19">
    <source>
        <dbReference type="Proteomes" id="UP000426328"/>
    </source>
</evidence>
<dbReference type="RefSeq" id="WP_152941964.1">
    <property type="nucleotide sequence ID" value="NZ_CP045482.1"/>
</dbReference>
<evidence type="ECO:0000256" key="6">
    <source>
        <dbReference type="ARBA" id="ARBA00022695"/>
    </source>
</evidence>
<protein>
    <recommendedName>
        <fullName evidence="15">DNA polymerase IV</fullName>
        <shortName evidence="15">Pol IV</shortName>
        <ecNumber evidence="15">2.7.7.7</ecNumber>
    </recommendedName>
</protein>
<dbReference type="GO" id="GO:0003684">
    <property type="term" value="F:damaged DNA binding"/>
    <property type="evidence" value="ECO:0007669"/>
    <property type="project" value="InterPro"/>
</dbReference>
<dbReference type="GO" id="GO:0005737">
    <property type="term" value="C:cytoplasm"/>
    <property type="evidence" value="ECO:0007669"/>
    <property type="project" value="UniProtKB-SubCell"/>
</dbReference>
<evidence type="ECO:0000256" key="3">
    <source>
        <dbReference type="ARBA" id="ARBA00022457"/>
    </source>
</evidence>
<feature type="domain" description="UmuC" evidence="16">
    <location>
        <begin position="3"/>
        <end position="188"/>
    </location>
</feature>
<dbReference type="Gene3D" id="3.30.1490.100">
    <property type="entry name" value="DNA polymerase, Y-family, little finger domain"/>
    <property type="match status" value="1"/>
</dbReference>
<dbReference type="InterPro" id="IPR050116">
    <property type="entry name" value="DNA_polymerase-Y"/>
</dbReference>
<dbReference type="Proteomes" id="UP000426328">
    <property type="component" value="Chromosome"/>
</dbReference>